<feature type="domain" description="FAD-binding" evidence="1">
    <location>
        <begin position="6"/>
        <end position="172"/>
    </location>
</feature>
<dbReference type="PANTHER" id="PTHR42685">
    <property type="entry name" value="GERANYLGERANYL DIPHOSPHATE REDUCTASE"/>
    <property type="match status" value="1"/>
</dbReference>
<evidence type="ECO:0000313" key="3">
    <source>
        <dbReference type="Proteomes" id="UP000198857"/>
    </source>
</evidence>
<dbReference type="OrthoDB" id="103324at2"/>
<dbReference type="SUPFAM" id="SSF51905">
    <property type="entry name" value="FAD/NAD(P)-binding domain"/>
    <property type="match status" value="1"/>
</dbReference>
<keyword evidence="3" id="KW-1185">Reference proteome</keyword>
<dbReference type="PANTHER" id="PTHR42685:SF22">
    <property type="entry name" value="CONDITIONED MEDIUM FACTOR RECEPTOR 1"/>
    <property type="match status" value="1"/>
</dbReference>
<gene>
    <name evidence="2" type="ORF">SAMN05660464_3250</name>
</gene>
<dbReference type="GO" id="GO:0071949">
    <property type="term" value="F:FAD binding"/>
    <property type="evidence" value="ECO:0007669"/>
    <property type="project" value="InterPro"/>
</dbReference>
<protein>
    <submittedName>
        <fullName evidence="2">Dehydrogenase (Flavoprotein)</fullName>
    </submittedName>
</protein>
<evidence type="ECO:0000313" key="2">
    <source>
        <dbReference type="EMBL" id="SFP48111.1"/>
    </source>
</evidence>
<dbReference type="STRING" id="1523247.SAMN05660464_3250"/>
<sequence length="403" mass="44077">MHENQYDVIVVGARCAGSSTAMLLARYGHRVLVVDRSTFPSDTISTHLIHPPGMAALQRWGLLDRVIATGCPPIDTYAFDFGPFTLSGSPAAPGSPVAYAPRRTVLDELLIEAAADAGAEIRAGFTVSELVTEDGAVVGIRGHGRNDRHTVEERAGVVVGADGLHSLVARLVRPDRYHEHPPLLCGYYTYWSGLPMGGRWEAYDRPNRAFAAWPTNDDLTLVIAGWPHREFEVNKKDLEGHYLQTLESAPLFAERLRSATRETRLVGAVVPNFFRKPYGPGWVLVGDAGHNKDFVTAQGIQDAFQDAELCAVALHENFSGGRSLDAALGEYQSRRDERVLPMYEFTLELAALEPPPPELLRLLTAAHGNQEAMDQFARVNAGVESPADFFAPDNVERILAAAE</sequence>
<organism evidence="2 3">
    <name type="scientific">Geodermatophilus dictyosporus</name>
    <dbReference type="NCBI Taxonomy" id="1523247"/>
    <lineage>
        <taxon>Bacteria</taxon>
        <taxon>Bacillati</taxon>
        <taxon>Actinomycetota</taxon>
        <taxon>Actinomycetes</taxon>
        <taxon>Geodermatophilales</taxon>
        <taxon>Geodermatophilaceae</taxon>
        <taxon>Geodermatophilus</taxon>
    </lineage>
</organism>
<dbReference type="Pfam" id="PF01494">
    <property type="entry name" value="FAD_binding_3"/>
    <property type="match status" value="1"/>
</dbReference>
<dbReference type="InterPro" id="IPR050407">
    <property type="entry name" value="Geranylgeranyl_reductase"/>
</dbReference>
<reference evidence="3" key="1">
    <citation type="submission" date="2016-10" db="EMBL/GenBank/DDBJ databases">
        <authorList>
            <person name="Varghese N."/>
            <person name="Submissions S."/>
        </authorList>
    </citation>
    <scope>NUCLEOTIDE SEQUENCE [LARGE SCALE GENOMIC DNA]</scope>
    <source>
        <strain evidence="3">DSM 44208</strain>
    </source>
</reference>
<dbReference type="Gene3D" id="3.50.50.60">
    <property type="entry name" value="FAD/NAD(P)-binding domain"/>
    <property type="match status" value="1"/>
</dbReference>
<dbReference type="InterPro" id="IPR036188">
    <property type="entry name" value="FAD/NAD-bd_sf"/>
</dbReference>
<name>A0A1I5QQ30_9ACTN</name>
<proteinExistence type="predicted"/>
<dbReference type="AlphaFoldDB" id="A0A1I5QQ30"/>
<dbReference type="RefSeq" id="WP_091111254.1">
    <property type="nucleotide sequence ID" value="NZ_FOWQ01000005.1"/>
</dbReference>
<dbReference type="InterPro" id="IPR002938">
    <property type="entry name" value="FAD-bd"/>
</dbReference>
<evidence type="ECO:0000259" key="1">
    <source>
        <dbReference type="Pfam" id="PF01494"/>
    </source>
</evidence>
<dbReference type="PRINTS" id="PR00420">
    <property type="entry name" value="RNGMNOXGNASE"/>
</dbReference>
<dbReference type="Proteomes" id="UP000198857">
    <property type="component" value="Unassembled WGS sequence"/>
</dbReference>
<dbReference type="EMBL" id="FOWQ01000005">
    <property type="protein sequence ID" value="SFP48111.1"/>
    <property type="molecule type" value="Genomic_DNA"/>
</dbReference>
<accession>A0A1I5QQ30</accession>